<keyword evidence="2" id="KW-0012">Acyltransferase</keyword>
<name>A0ABZ1E6S1_9RHOB</name>
<protein>
    <submittedName>
        <fullName evidence="2">GNAT family N-acetyltransferase</fullName>
        <ecNumber evidence="2">2.3.1.-</ecNumber>
    </submittedName>
</protein>
<dbReference type="EC" id="2.3.1.-" evidence="2"/>
<feature type="region of interest" description="Disordered" evidence="1">
    <location>
        <begin position="1"/>
        <end position="39"/>
    </location>
</feature>
<dbReference type="Proteomes" id="UP001623290">
    <property type="component" value="Plasmid unnamed3"/>
</dbReference>
<geneLocation type="plasmid" evidence="2 3">
    <name>unnamed3</name>
</geneLocation>
<dbReference type="GO" id="GO:0016746">
    <property type="term" value="F:acyltransferase activity"/>
    <property type="evidence" value="ECO:0007669"/>
    <property type="project" value="UniProtKB-KW"/>
</dbReference>
<gene>
    <name evidence="2" type="ORF">RPE78_18190</name>
</gene>
<evidence type="ECO:0000313" key="2">
    <source>
        <dbReference type="EMBL" id="WRY35922.1"/>
    </source>
</evidence>
<dbReference type="InterPro" id="IPR016181">
    <property type="entry name" value="Acyl_CoA_acyltransferase"/>
</dbReference>
<accession>A0ABZ1E6S1</accession>
<feature type="compositionally biased region" description="Acidic residues" evidence="1">
    <location>
        <begin position="17"/>
        <end position="29"/>
    </location>
</feature>
<evidence type="ECO:0000313" key="3">
    <source>
        <dbReference type="Proteomes" id="UP001623290"/>
    </source>
</evidence>
<reference evidence="2 3" key="1">
    <citation type="submission" date="2023-09" db="EMBL/GenBank/DDBJ databases">
        <title>Thioclava shenzhenensis sp. nov., a multidrug resistant bacteria-antagonizing species isolated from coastal seawater.</title>
        <authorList>
            <person name="Long M."/>
        </authorList>
    </citation>
    <scope>NUCLEOTIDE SEQUENCE [LARGE SCALE GENOMIC DNA]</scope>
    <source>
        <strain evidence="2 3">FTW29</strain>
        <plasmid evidence="2 3">unnamed3</plasmid>
    </source>
</reference>
<sequence length="193" mass="21194">MGRPLVARPPESWSESWPEDWPESWPEDWPEGRPERGPESWPAYWSRAGTFLASAPIAPELRDWLAPGVVDGGQSLVWWAAAPRTATPRTGEPVADPEAGFALIYHPAALQFGFFLSSRLRGQGWGARALQRALGQLPEDGAPLALAQVARSNHAACRTLTACGLRLLAEQKARVVFCLDRPMRQSRRACAGM</sequence>
<dbReference type="EMBL" id="CP135446">
    <property type="protein sequence ID" value="WRY35922.1"/>
    <property type="molecule type" value="Genomic_DNA"/>
</dbReference>
<dbReference type="SUPFAM" id="SSF55729">
    <property type="entry name" value="Acyl-CoA N-acyltransferases (Nat)"/>
    <property type="match status" value="1"/>
</dbReference>
<evidence type="ECO:0000256" key="1">
    <source>
        <dbReference type="SAM" id="MobiDB-lite"/>
    </source>
</evidence>
<organism evidence="2 3">
    <name type="scientific">Thioclava litoralis</name>
    <dbReference type="NCBI Taxonomy" id="3076557"/>
    <lineage>
        <taxon>Bacteria</taxon>
        <taxon>Pseudomonadati</taxon>
        <taxon>Pseudomonadota</taxon>
        <taxon>Alphaproteobacteria</taxon>
        <taxon>Rhodobacterales</taxon>
        <taxon>Paracoccaceae</taxon>
        <taxon>Thioclava</taxon>
    </lineage>
</organism>
<keyword evidence="2" id="KW-0808">Transferase</keyword>
<keyword evidence="2" id="KW-0614">Plasmid</keyword>
<dbReference type="RefSeq" id="WP_330628248.1">
    <property type="nucleotide sequence ID" value="NZ_CP135446.1"/>
</dbReference>
<dbReference type="Gene3D" id="3.40.630.30">
    <property type="match status" value="1"/>
</dbReference>
<keyword evidence="3" id="KW-1185">Reference proteome</keyword>
<proteinExistence type="predicted"/>